<proteinExistence type="predicted"/>
<gene>
    <name evidence="1" type="ORF">LAWI1_G003649</name>
</gene>
<reference evidence="1 2" key="1">
    <citation type="submission" date="2018-05" db="EMBL/GenBank/DDBJ databases">
        <title>Genome sequencing and assembly of the regulated plant pathogen Lachnellula willkommii and related sister species for the development of diagnostic species identification markers.</title>
        <authorList>
            <person name="Giroux E."/>
            <person name="Bilodeau G."/>
        </authorList>
    </citation>
    <scope>NUCLEOTIDE SEQUENCE [LARGE SCALE GENOMIC DNA]</scope>
    <source>
        <strain evidence="1 2">CBS 172.35</strain>
    </source>
</reference>
<keyword evidence="2" id="KW-1185">Reference proteome</keyword>
<comment type="caution">
    <text evidence="1">The sequence shown here is derived from an EMBL/GenBank/DDBJ whole genome shotgun (WGS) entry which is preliminary data.</text>
</comment>
<accession>A0A559MDC0</accession>
<dbReference type="PANTHER" id="PTHR38791:SF5">
    <property type="entry name" value="TRANSCRIPTION FACTOR DBAG-RELATED"/>
    <property type="match status" value="1"/>
</dbReference>
<dbReference type="InterPro" id="IPR053175">
    <property type="entry name" value="DHMBA_Reg_Transcription_Factor"/>
</dbReference>
<evidence type="ECO:0008006" key="3">
    <source>
        <dbReference type="Google" id="ProtNLM"/>
    </source>
</evidence>
<evidence type="ECO:0000313" key="1">
    <source>
        <dbReference type="EMBL" id="TVY90970.1"/>
    </source>
</evidence>
<dbReference type="PANTHER" id="PTHR38791">
    <property type="entry name" value="ZN(II)2CYS6 TRANSCRIPTION FACTOR (EUROFUNG)-RELATED-RELATED"/>
    <property type="match status" value="1"/>
</dbReference>
<sequence length="476" mass="52559">PRTSDCPGYELNGDRRFINYISEADFNSLHQESENLLHQAADSTHMEVLDWPDIEKDALIAFFDDYCIVSLNRDLSRGFLHGLQTMIRQAGPEAELAQACTIIALTNLGRKLEKDVYIKRAKGLYSLLLRSFRLSISDSAKFTTLESLITAALLGLYEVITSTDTYPGAHVGHARGVSAILLSKFSPFELLCRGKLFQVPSPILLEDLEPENPPSSSLPSSSTTTNKTQERFSIMCTPLFKQSGSSLDVIYSETEPLVRKAISLLRGDATLDQILDLKMEAERLREAYSAWPETTPPEWRPRTVGVIASKNDGLMCITGPAPYHPYVASIWNSYRKACLLVLDILSSCHHRLNNCPEPTQPEAPIHKEIAQHTEAITSSIPYLLAGPANLHPFIQNSTALTPGPPVGALLSMQAFYIVSTLPTAGEQLKVYMGNCLAWIGSRMGIGQATVLSKCTTIDEFRFATEARVVIWAGMLI</sequence>
<dbReference type="Proteomes" id="UP000315522">
    <property type="component" value="Unassembled WGS sequence"/>
</dbReference>
<organism evidence="1 2">
    <name type="scientific">Lachnellula willkommii</name>
    <dbReference type="NCBI Taxonomy" id="215461"/>
    <lineage>
        <taxon>Eukaryota</taxon>
        <taxon>Fungi</taxon>
        <taxon>Dikarya</taxon>
        <taxon>Ascomycota</taxon>
        <taxon>Pezizomycotina</taxon>
        <taxon>Leotiomycetes</taxon>
        <taxon>Helotiales</taxon>
        <taxon>Lachnaceae</taxon>
        <taxon>Lachnellula</taxon>
    </lineage>
</organism>
<evidence type="ECO:0000313" key="2">
    <source>
        <dbReference type="Proteomes" id="UP000315522"/>
    </source>
</evidence>
<name>A0A559MDC0_9HELO</name>
<feature type="non-terminal residue" evidence="1">
    <location>
        <position position="1"/>
    </location>
</feature>
<dbReference type="EMBL" id="QGML01000687">
    <property type="protein sequence ID" value="TVY90970.1"/>
    <property type="molecule type" value="Genomic_DNA"/>
</dbReference>
<protein>
    <recommendedName>
        <fullName evidence="3">Transcription factor domain-containing protein</fullName>
    </recommendedName>
</protein>
<dbReference type="AlphaFoldDB" id="A0A559MDC0"/>